<sequence length="97" mass="10619">MHDRCAPVAQHETRSGERGVLHRVPSADLGADIGAAGKDRLASGRLRFPRIDRNQESWTVSTDYQTPEWVPAISATKAPGVVPITRRKASMKVLGCR</sequence>
<dbReference type="EMBL" id="BAAAYV010000009">
    <property type="protein sequence ID" value="GAA3659771.1"/>
    <property type="molecule type" value="Genomic_DNA"/>
</dbReference>
<evidence type="ECO:0000313" key="2">
    <source>
        <dbReference type="Proteomes" id="UP001410795"/>
    </source>
</evidence>
<reference evidence="2" key="1">
    <citation type="journal article" date="2019" name="Int. J. Syst. Evol. Microbiol.">
        <title>The Global Catalogue of Microorganisms (GCM) 10K type strain sequencing project: providing services to taxonomists for standard genome sequencing and annotation.</title>
        <authorList>
            <consortium name="The Broad Institute Genomics Platform"/>
            <consortium name="The Broad Institute Genome Sequencing Center for Infectious Disease"/>
            <person name="Wu L."/>
            <person name="Ma J."/>
        </authorList>
    </citation>
    <scope>NUCLEOTIDE SEQUENCE [LARGE SCALE GENOMIC DNA]</scope>
    <source>
        <strain evidence="2">JCM 16546</strain>
    </source>
</reference>
<accession>A0ABP7BG47</accession>
<keyword evidence="2" id="KW-1185">Reference proteome</keyword>
<dbReference type="Proteomes" id="UP001410795">
    <property type="component" value="Unassembled WGS sequence"/>
</dbReference>
<evidence type="ECO:0000313" key="1">
    <source>
        <dbReference type="EMBL" id="GAA3659771.1"/>
    </source>
</evidence>
<proteinExistence type="predicted"/>
<gene>
    <name evidence="1" type="ORF">GCM10022202_20770</name>
</gene>
<comment type="caution">
    <text evidence="1">The sequence shown here is derived from an EMBL/GenBank/DDBJ whole genome shotgun (WGS) entry which is preliminary data.</text>
</comment>
<organism evidence="1 2">
    <name type="scientific">Microbacterium marinilacus</name>
    <dbReference type="NCBI Taxonomy" id="415209"/>
    <lineage>
        <taxon>Bacteria</taxon>
        <taxon>Bacillati</taxon>
        <taxon>Actinomycetota</taxon>
        <taxon>Actinomycetes</taxon>
        <taxon>Micrococcales</taxon>
        <taxon>Microbacteriaceae</taxon>
        <taxon>Microbacterium</taxon>
    </lineage>
</organism>
<protein>
    <submittedName>
        <fullName evidence="1">Uncharacterized protein</fullName>
    </submittedName>
</protein>
<name>A0ABP7BG47_9MICO</name>